<evidence type="ECO:0000313" key="3">
    <source>
        <dbReference type="EMBL" id="EMF51110.1"/>
    </source>
</evidence>
<keyword evidence="1" id="KW-1133">Transmembrane helix</keyword>
<keyword evidence="1" id="KW-0812">Transmembrane</keyword>
<dbReference type="GO" id="GO:0030638">
    <property type="term" value="P:polyketide metabolic process"/>
    <property type="evidence" value="ECO:0007669"/>
    <property type="project" value="InterPro"/>
</dbReference>
<organism evidence="3 4">
    <name type="scientific">Streptomyces bottropensis ATCC 25435</name>
    <dbReference type="NCBI Taxonomy" id="1054862"/>
    <lineage>
        <taxon>Bacteria</taxon>
        <taxon>Bacillati</taxon>
        <taxon>Actinomycetota</taxon>
        <taxon>Actinomycetes</taxon>
        <taxon>Kitasatosporales</taxon>
        <taxon>Streptomycetaceae</taxon>
        <taxon>Streptomyces</taxon>
    </lineage>
</organism>
<dbReference type="InterPro" id="IPR009959">
    <property type="entry name" value="Cyclase_SnoaL-like"/>
</dbReference>
<dbReference type="Gene3D" id="3.10.450.50">
    <property type="match status" value="2"/>
</dbReference>
<dbReference type="Pfam" id="PF12680">
    <property type="entry name" value="SnoaL_2"/>
    <property type="match status" value="2"/>
</dbReference>
<gene>
    <name evidence="3" type="ORF">SBD_7827</name>
</gene>
<dbReference type="AlphaFoldDB" id="M3FE65"/>
<dbReference type="PANTHER" id="PTHR38436:SF1">
    <property type="entry name" value="ESTER CYCLASE"/>
    <property type="match status" value="1"/>
</dbReference>
<proteinExistence type="predicted"/>
<evidence type="ECO:0000259" key="2">
    <source>
        <dbReference type="Pfam" id="PF12680"/>
    </source>
</evidence>
<reference evidence="4" key="1">
    <citation type="journal article" date="2013" name="Genome Announc.">
        <title>Draft Genome Sequence of Streptomyces bottropensis ATCC 25435, a Bottromycin-Producing Actinomycete.</title>
        <authorList>
            <person name="Zhang H."/>
            <person name="Zhou W."/>
            <person name="Zhuang Y."/>
            <person name="Liang X."/>
            <person name="Liu T."/>
        </authorList>
    </citation>
    <scope>NUCLEOTIDE SEQUENCE [LARGE SCALE GENOMIC DNA]</scope>
    <source>
        <strain evidence="4">ATCC 25435</strain>
    </source>
</reference>
<dbReference type="InterPro" id="IPR032710">
    <property type="entry name" value="NTF2-like_dom_sf"/>
</dbReference>
<keyword evidence="1" id="KW-0472">Membrane</keyword>
<dbReference type="SUPFAM" id="SSF54427">
    <property type="entry name" value="NTF2-like"/>
    <property type="match status" value="2"/>
</dbReference>
<sequence>MLSFRKHHCLNFQAGADLPNLSDGSLVTPTTPARRALVAVLAAVALTSTAAVVPAVAAPSTAVAERAPHGDAARLAYQKAVAVRVLKGVFEDGNTAVVDRYVRPDYIQHNPFAPDGAETLKGLAAAVRQQFPDAAYDIRRVIAQGDLVLVHSNVVLTPGTRGSAVFDIFRFQGGRIAEHWDVGQEVPESSANGNDMFSTVSRPRTEVPGPARLTAYNEKLVTKAFDRLLVRKDLSALDRYWGPEYHQHNPNIPDGVAGARAGLGGYFQQFPSLTVTRKRVIAEGDLVAVHSHYVNAPGERGQAVVDLFRVRNGKIVEHWDALQDVPETSANDNTMF</sequence>
<protein>
    <recommendedName>
        <fullName evidence="2">SnoaL-like domain-containing protein</fullName>
    </recommendedName>
</protein>
<evidence type="ECO:0000256" key="1">
    <source>
        <dbReference type="SAM" id="Phobius"/>
    </source>
</evidence>
<feature type="domain" description="SnoaL-like" evidence="2">
    <location>
        <begin position="89"/>
        <end position="179"/>
    </location>
</feature>
<feature type="transmembrane region" description="Helical" evidence="1">
    <location>
        <begin position="36"/>
        <end position="57"/>
    </location>
</feature>
<dbReference type="EMBL" id="KB405097">
    <property type="protein sequence ID" value="EMF51110.1"/>
    <property type="molecule type" value="Genomic_DNA"/>
</dbReference>
<evidence type="ECO:0000313" key="4">
    <source>
        <dbReference type="Proteomes" id="UP000030760"/>
    </source>
</evidence>
<accession>M3FE65</accession>
<name>M3FE65_9ACTN</name>
<dbReference type="InterPro" id="IPR037401">
    <property type="entry name" value="SnoaL-like"/>
</dbReference>
<dbReference type="Proteomes" id="UP000030760">
    <property type="component" value="Unassembled WGS sequence"/>
</dbReference>
<dbReference type="PANTHER" id="PTHR38436">
    <property type="entry name" value="POLYKETIDE CYCLASE SNOAL-LIKE DOMAIN"/>
    <property type="match status" value="1"/>
</dbReference>
<feature type="domain" description="SnoaL-like" evidence="2">
    <location>
        <begin position="224"/>
        <end position="318"/>
    </location>
</feature>